<dbReference type="InterPro" id="IPR003280">
    <property type="entry name" value="2pore_dom_K_chnl"/>
</dbReference>
<dbReference type="EMBL" id="JBBJCI010000297">
    <property type="protein sequence ID" value="KAK7235151.1"/>
    <property type="molecule type" value="Genomic_DNA"/>
</dbReference>
<feature type="region of interest" description="Disordered" evidence="9">
    <location>
        <begin position="417"/>
        <end position="466"/>
    </location>
</feature>
<evidence type="ECO:0000256" key="3">
    <source>
        <dbReference type="ARBA" id="ARBA00022692"/>
    </source>
</evidence>
<sequence length="466" mass="52519">MAGGDGLWWWCSRFRQLVGLPAWCWDVVWIAAYYAIGVLVLAKREGWLYNETIYFLSVTVATVGYGDYSPRTYGGRWFVAVYAPLGVAMVFSTIARHVMTLQSRMRKMTMVLFGVLRLRNAEEERGLPIEEFSPQDVRGRVHYWQRYLACLAPVLTFTLGNTALARFTLGISWSNAVYYSVVSCTTIGYGDVGGLADAPGWTRSLFAVYTLVYVAIFTASIHECFVVRHRQRISSGAEAIPNARELEEMLLLKFARLKQRDVDHGVDPELTEADYIVRTLLNGQFVDPQLLVAIQRAFYWTALGGDGERSTISVDDVHEEHRAEARRRSLTVEHLNFVGEKLFTASGHSLGDLRQYAATHDQDKLRWRRDYWDAKVAEIRRSEADDGDDGRASRRILAKDRFLRAVERVEKVVAVGAAAAPKRPTPGQVAPLPTCDEERRPEPEPEPAPDPGPAPNPNKVRLEPLV</sequence>
<dbReference type="InterPro" id="IPR013099">
    <property type="entry name" value="K_chnl_dom"/>
</dbReference>
<evidence type="ECO:0000313" key="12">
    <source>
        <dbReference type="EMBL" id="KAK7235151.1"/>
    </source>
</evidence>
<keyword evidence="13" id="KW-1185">Reference proteome</keyword>
<feature type="transmembrane region" description="Helical" evidence="10">
    <location>
        <begin position="147"/>
        <end position="169"/>
    </location>
</feature>
<evidence type="ECO:0000259" key="11">
    <source>
        <dbReference type="Pfam" id="PF07885"/>
    </source>
</evidence>
<evidence type="ECO:0000256" key="6">
    <source>
        <dbReference type="ARBA" id="ARBA00023136"/>
    </source>
</evidence>
<evidence type="ECO:0000256" key="1">
    <source>
        <dbReference type="ARBA" id="ARBA00004141"/>
    </source>
</evidence>
<dbReference type="Pfam" id="PF07885">
    <property type="entry name" value="Ion_trans_2"/>
    <property type="match status" value="2"/>
</dbReference>
<protein>
    <recommendedName>
        <fullName evidence="11">Potassium channel domain-containing protein</fullName>
    </recommendedName>
</protein>
<keyword evidence="5 8" id="KW-0406">Ion transport</keyword>
<comment type="caution">
    <text evidence="12">The sequence shown here is derived from an EMBL/GenBank/DDBJ whole genome shotgun (WGS) entry which is preliminary data.</text>
</comment>
<feature type="domain" description="Potassium channel" evidence="11">
    <location>
        <begin position="30"/>
        <end position="99"/>
    </location>
</feature>
<dbReference type="PANTHER" id="PTHR11003">
    <property type="entry name" value="POTASSIUM CHANNEL, SUBFAMILY K"/>
    <property type="match status" value="1"/>
</dbReference>
<evidence type="ECO:0000256" key="5">
    <source>
        <dbReference type="ARBA" id="ARBA00023065"/>
    </source>
</evidence>
<keyword evidence="3 8" id="KW-0812">Transmembrane</keyword>
<evidence type="ECO:0000256" key="10">
    <source>
        <dbReference type="SAM" id="Phobius"/>
    </source>
</evidence>
<evidence type="ECO:0000256" key="8">
    <source>
        <dbReference type="RuleBase" id="RU003857"/>
    </source>
</evidence>
<gene>
    <name evidence="12" type="ORF">SO694_00143034</name>
</gene>
<keyword evidence="2 8" id="KW-0813">Transport</keyword>
<feature type="compositionally biased region" description="Pro residues" evidence="9">
    <location>
        <begin position="446"/>
        <end position="456"/>
    </location>
</feature>
<keyword evidence="7 8" id="KW-0407">Ion channel</keyword>
<name>A0ABR1FPJ5_AURAN</name>
<reference evidence="12 13" key="1">
    <citation type="submission" date="2024-03" db="EMBL/GenBank/DDBJ databases">
        <title>Aureococcus anophagefferens CCMP1851 and Kratosvirus quantuckense: Draft genome of a second virus-susceptible host strain in the model system.</title>
        <authorList>
            <person name="Chase E."/>
            <person name="Truchon A.R."/>
            <person name="Schepens W."/>
            <person name="Wilhelm S.W."/>
        </authorList>
    </citation>
    <scope>NUCLEOTIDE SEQUENCE [LARGE SCALE GENOMIC DNA]</scope>
    <source>
        <strain evidence="12 13">CCMP1851</strain>
    </source>
</reference>
<feature type="transmembrane region" description="Helical" evidence="10">
    <location>
        <begin position="20"/>
        <end position="41"/>
    </location>
</feature>
<evidence type="ECO:0000256" key="2">
    <source>
        <dbReference type="ARBA" id="ARBA00022448"/>
    </source>
</evidence>
<proteinExistence type="inferred from homology"/>
<accession>A0ABR1FPJ5</accession>
<feature type="transmembrane region" description="Helical" evidence="10">
    <location>
        <begin position="206"/>
        <end position="227"/>
    </location>
</feature>
<dbReference type="SUPFAM" id="SSF81324">
    <property type="entry name" value="Voltage-gated potassium channels"/>
    <property type="match status" value="2"/>
</dbReference>
<keyword evidence="4 10" id="KW-1133">Transmembrane helix</keyword>
<feature type="transmembrane region" description="Helical" evidence="10">
    <location>
        <begin position="48"/>
        <end position="65"/>
    </location>
</feature>
<evidence type="ECO:0000313" key="13">
    <source>
        <dbReference type="Proteomes" id="UP001363151"/>
    </source>
</evidence>
<evidence type="ECO:0000256" key="7">
    <source>
        <dbReference type="ARBA" id="ARBA00023303"/>
    </source>
</evidence>
<dbReference type="PRINTS" id="PR01333">
    <property type="entry name" value="2POREKCHANEL"/>
</dbReference>
<feature type="transmembrane region" description="Helical" evidence="10">
    <location>
        <begin position="77"/>
        <end position="98"/>
    </location>
</feature>
<feature type="domain" description="Potassium channel" evidence="11">
    <location>
        <begin position="168"/>
        <end position="223"/>
    </location>
</feature>
<dbReference type="Proteomes" id="UP001363151">
    <property type="component" value="Unassembled WGS sequence"/>
</dbReference>
<comment type="similarity">
    <text evidence="8">Belongs to the two pore domain potassium channel (TC 1.A.1.8) family.</text>
</comment>
<organism evidence="12 13">
    <name type="scientific">Aureococcus anophagefferens</name>
    <name type="common">Harmful bloom alga</name>
    <dbReference type="NCBI Taxonomy" id="44056"/>
    <lineage>
        <taxon>Eukaryota</taxon>
        <taxon>Sar</taxon>
        <taxon>Stramenopiles</taxon>
        <taxon>Ochrophyta</taxon>
        <taxon>Pelagophyceae</taxon>
        <taxon>Pelagomonadales</taxon>
        <taxon>Pelagomonadaceae</taxon>
        <taxon>Aureococcus</taxon>
    </lineage>
</organism>
<comment type="subcellular location">
    <subcellularLocation>
        <location evidence="1">Membrane</location>
        <topology evidence="1">Multi-pass membrane protein</topology>
    </subcellularLocation>
</comment>
<keyword evidence="6 10" id="KW-0472">Membrane</keyword>
<evidence type="ECO:0000256" key="9">
    <source>
        <dbReference type="SAM" id="MobiDB-lite"/>
    </source>
</evidence>
<dbReference type="PANTHER" id="PTHR11003:SF291">
    <property type="entry name" value="IP11374P"/>
    <property type="match status" value="1"/>
</dbReference>
<dbReference type="Gene3D" id="1.10.287.70">
    <property type="match status" value="2"/>
</dbReference>
<evidence type="ECO:0000256" key="4">
    <source>
        <dbReference type="ARBA" id="ARBA00022989"/>
    </source>
</evidence>